<dbReference type="InterPro" id="IPR001611">
    <property type="entry name" value="Leu-rich_rpt"/>
</dbReference>
<evidence type="ECO:0000313" key="6">
    <source>
        <dbReference type="RefSeq" id="XP_014674639.1"/>
    </source>
</evidence>
<dbReference type="SUPFAM" id="SSF52058">
    <property type="entry name" value="L domain-like"/>
    <property type="match status" value="1"/>
</dbReference>
<protein>
    <submittedName>
        <fullName evidence="6">Uncharacterized protein LOC106814800</fullName>
    </submittedName>
</protein>
<reference evidence="6" key="1">
    <citation type="submission" date="2025-08" db="UniProtKB">
        <authorList>
            <consortium name="RefSeq"/>
        </authorList>
    </citation>
    <scope>IDENTIFICATION</scope>
</reference>
<dbReference type="PANTHER" id="PTHR23311">
    <property type="entry name" value="HEAT SHOCK REGULATED 2"/>
    <property type="match status" value="1"/>
</dbReference>
<feature type="region of interest" description="Disordered" evidence="4">
    <location>
        <begin position="312"/>
        <end position="340"/>
    </location>
</feature>
<evidence type="ECO:0000256" key="2">
    <source>
        <dbReference type="ARBA" id="ARBA00022737"/>
    </source>
</evidence>
<dbReference type="PANTHER" id="PTHR23311:SF5">
    <property type="entry name" value="CENTROSOMAL PROTEIN OF 72 KDA"/>
    <property type="match status" value="1"/>
</dbReference>
<evidence type="ECO:0000256" key="3">
    <source>
        <dbReference type="ARBA" id="ARBA00023054"/>
    </source>
</evidence>
<gene>
    <name evidence="6" type="primary">LOC106814800</name>
</gene>
<feature type="region of interest" description="Disordered" evidence="4">
    <location>
        <begin position="346"/>
        <end position="365"/>
    </location>
</feature>
<dbReference type="InterPro" id="IPR032675">
    <property type="entry name" value="LRR_dom_sf"/>
</dbReference>
<keyword evidence="3" id="KW-0175">Coiled coil</keyword>
<keyword evidence="5" id="KW-1185">Reference proteome</keyword>
<feature type="compositionally biased region" description="Basic and acidic residues" evidence="4">
    <location>
        <begin position="349"/>
        <end position="365"/>
    </location>
</feature>
<evidence type="ECO:0000313" key="5">
    <source>
        <dbReference type="Proteomes" id="UP000695022"/>
    </source>
</evidence>
<evidence type="ECO:0000256" key="1">
    <source>
        <dbReference type="ARBA" id="ARBA00022614"/>
    </source>
</evidence>
<dbReference type="Gene3D" id="3.80.10.10">
    <property type="entry name" value="Ribonuclease Inhibitor"/>
    <property type="match status" value="1"/>
</dbReference>
<dbReference type="RefSeq" id="XP_014674639.1">
    <property type="nucleotide sequence ID" value="XM_014819153.1"/>
</dbReference>
<evidence type="ECO:0000256" key="4">
    <source>
        <dbReference type="SAM" id="MobiDB-lite"/>
    </source>
</evidence>
<dbReference type="GeneID" id="106814800"/>
<dbReference type="PROSITE" id="PS51450">
    <property type="entry name" value="LRR"/>
    <property type="match status" value="2"/>
</dbReference>
<dbReference type="Proteomes" id="UP000695022">
    <property type="component" value="Unplaced"/>
</dbReference>
<accession>A0ABM1ER18</accession>
<keyword evidence="1" id="KW-0433">Leucine-rich repeat</keyword>
<dbReference type="InterPro" id="IPR055320">
    <property type="entry name" value="CEP72-like"/>
</dbReference>
<dbReference type="Pfam" id="PF14580">
    <property type="entry name" value="LRR_9"/>
    <property type="match status" value="1"/>
</dbReference>
<sequence length="365" mass="40392">MLSLPGTEYDHVKIQCMGTSLARFINLRHIDLSLNALTSLRGLETLGQLEKLNIYHNNLTLLSELFRLHHNARLNEVDIRMNPVSLNEKDYRLFLIHLLPDLELLDDSKVWSSERMAAQLYFTKFSVQQPDKGHPVSTVVPPRVRLVQQVLRLTADPKGSIQQLPCSEGCSEQHCSNFKPIHASYSLCRNKGEDFQEHSEAVGGSFFGAAGCGSMDADIVRTCLCELLICENEAKTAPLSGGAAPEADEARFVRGGLLWRGRNPEAMRPRDGGENAFVAEAAIFPLTAMANPSWQGRRVAVSKDTSRRVCREPLRGTSGRGSPQNPAPCPGEKRRRTCSDAQLQAVVARSHEDGRSRSDKPAPEI</sequence>
<organism evidence="5 6">
    <name type="scientific">Priapulus caudatus</name>
    <name type="common">Priapulid worm</name>
    <dbReference type="NCBI Taxonomy" id="37621"/>
    <lineage>
        <taxon>Eukaryota</taxon>
        <taxon>Metazoa</taxon>
        <taxon>Ecdysozoa</taxon>
        <taxon>Scalidophora</taxon>
        <taxon>Priapulida</taxon>
        <taxon>Priapulimorpha</taxon>
        <taxon>Priapulimorphida</taxon>
        <taxon>Priapulidae</taxon>
        <taxon>Priapulus</taxon>
    </lineage>
</organism>
<keyword evidence="2" id="KW-0677">Repeat</keyword>
<proteinExistence type="predicted"/>
<name>A0ABM1ER18_PRICU</name>